<comment type="caution">
    <text evidence="1">The sequence shown here is derived from an EMBL/GenBank/DDBJ whole genome shotgun (WGS) entry which is preliminary data.</text>
</comment>
<evidence type="ECO:0008006" key="3">
    <source>
        <dbReference type="Google" id="ProtNLM"/>
    </source>
</evidence>
<sequence>MAWQKGDIVGSMAGSDKGTMYLVVDVTAERMLLVDGRRHGFNKLKFKNFKHCQKIATANRFSADLAEAVKAAKNLEAGRQANALVRKLLKDRRQLNLCPKKT</sequence>
<proteinExistence type="predicted"/>
<reference evidence="2" key="1">
    <citation type="submission" date="2017-04" db="EMBL/GenBank/DDBJ databases">
        <authorList>
            <person name="Bumgarner R.E."/>
            <person name="Fredricks D.N."/>
            <person name="Srinivasan S."/>
        </authorList>
    </citation>
    <scope>NUCLEOTIDE SEQUENCE [LARGE SCALE GENOMIC DNA]</scope>
    <source>
        <strain evidence="2">KA00405</strain>
    </source>
</reference>
<name>A0A2J8B0K3_9FIRM</name>
<protein>
    <recommendedName>
        <fullName evidence="3">KOW domain-containing protein</fullName>
    </recommendedName>
</protein>
<evidence type="ECO:0000313" key="2">
    <source>
        <dbReference type="Proteomes" id="UP000236394"/>
    </source>
</evidence>
<dbReference type="AlphaFoldDB" id="A0A2J8B0K3"/>
<dbReference type="Proteomes" id="UP000236394">
    <property type="component" value="Unassembled WGS sequence"/>
</dbReference>
<gene>
    <name evidence="1" type="ORF">B7R76_05435</name>
</gene>
<dbReference type="EMBL" id="NBZD01000003">
    <property type="protein sequence ID" value="PNH18287.1"/>
    <property type="molecule type" value="Genomic_DNA"/>
</dbReference>
<dbReference type="RefSeq" id="WP_012992852.1">
    <property type="nucleotide sequence ID" value="NZ_NBZD01000003.1"/>
</dbReference>
<organism evidence="1 2">
    <name type="scientific">Mageeibacillus indolicus</name>
    <dbReference type="NCBI Taxonomy" id="884684"/>
    <lineage>
        <taxon>Bacteria</taxon>
        <taxon>Bacillati</taxon>
        <taxon>Bacillota</taxon>
        <taxon>Clostridia</taxon>
        <taxon>Eubacteriales</taxon>
        <taxon>Oscillospiraceae</taxon>
        <taxon>Mageeibacillus</taxon>
    </lineage>
</organism>
<accession>A0A2J8B0K3</accession>
<dbReference type="InterPro" id="IPR008991">
    <property type="entry name" value="Translation_prot_SH3-like_sf"/>
</dbReference>
<evidence type="ECO:0000313" key="1">
    <source>
        <dbReference type="EMBL" id="PNH18287.1"/>
    </source>
</evidence>
<dbReference type="SUPFAM" id="SSF50104">
    <property type="entry name" value="Translation proteins SH3-like domain"/>
    <property type="match status" value="1"/>
</dbReference>